<evidence type="ECO:0000256" key="1">
    <source>
        <dbReference type="ARBA" id="ARBA00005125"/>
    </source>
</evidence>
<reference evidence="4 5" key="1">
    <citation type="submission" date="2018-04" db="EMBL/GenBank/DDBJ databases">
        <title>Massilia violaceinigra sp. nov., a novel purple-pigmented bacterium isolated from Tianshan glacier, Xinjiang, China.</title>
        <authorList>
            <person name="Wang H."/>
        </authorList>
    </citation>
    <scope>NUCLEOTIDE SEQUENCE [LARGE SCALE GENOMIC DNA]</scope>
    <source>
        <strain evidence="4 5">B448-2</strain>
    </source>
</reference>
<gene>
    <name evidence="4" type="ORF">C7C56_022105</name>
</gene>
<dbReference type="OrthoDB" id="5295702at2"/>
<dbReference type="InterPro" id="IPR036291">
    <property type="entry name" value="NAD(P)-bd_dom_sf"/>
</dbReference>
<evidence type="ECO:0000313" key="4">
    <source>
        <dbReference type="EMBL" id="PWF42868.1"/>
    </source>
</evidence>
<accession>A0A2U2HF93</accession>
<dbReference type="Gene3D" id="3.90.25.10">
    <property type="entry name" value="UDP-galactose 4-epimerase, domain 1"/>
    <property type="match status" value="1"/>
</dbReference>
<comment type="similarity">
    <text evidence="2">Belongs to the NAD(P)-dependent epimerase/dehydratase family.</text>
</comment>
<proteinExistence type="inferred from homology"/>
<feature type="domain" description="NAD-dependent epimerase/dehydratase" evidence="3">
    <location>
        <begin position="23"/>
        <end position="245"/>
    </location>
</feature>
<evidence type="ECO:0000256" key="2">
    <source>
        <dbReference type="ARBA" id="ARBA00007637"/>
    </source>
</evidence>
<keyword evidence="5" id="KW-1185">Reference proteome</keyword>
<dbReference type="AlphaFoldDB" id="A0A2U2HF93"/>
<name>A0A2U2HF93_9BURK</name>
<dbReference type="InterPro" id="IPR001509">
    <property type="entry name" value="Epimerase_deHydtase"/>
</dbReference>
<protein>
    <submittedName>
        <fullName evidence="4">GDP-mannose 4,6 dehydratase</fullName>
    </submittedName>
</protein>
<evidence type="ECO:0000313" key="5">
    <source>
        <dbReference type="Proteomes" id="UP000241421"/>
    </source>
</evidence>
<evidence type="ECO:0000259" key="3">
    <source>
        <dbReference type="Pfam" id="PF01370"/>
    </source>
</evidence>
<organism evidence="4 5">
    <name type="scientific">Massilia glaciei</name>
    <dbReference type="NCBI Taxonomy" id="1524097"/>
    <lineage>
        <taxon>Bacteria</taxon>
        <taxon>Pseudomonadati</taxon>
        <taxon>Pseudomonadota</taxon>
        <taxon>Betaproteobacteria</taxon>
        <taxon>Burkholderiales</taxon>
        <taxon>Oxalobacteraceae</taxon>
        <taxon>Telluria group</taxon>
        <taxon>Massilia</taxon>
    </lineage>
</organism>
<dbReference type="Proteomes" id="UP000241421">
    <property type="component" value="Unassembled WGS sequence"/>
</dbReference>
<dbReference type="PANTHER" id="PTHR43000">
    <property type="entry name" value="DTDP-D-GLUCOSE 4,6-DEHYDRATASE-RELATED"/>
    <property type="match status" value="1"/>
</dbReference>
<dbReference type="Gene3D" id="3.40.50.720">
    <property type="entry name" value="NAD(P)-binding Rossmann-like Domain"/>
    <property type="match status" value="1"/>
</dbReference>
<comment type="caution">
    <text evidence="4">The sequence shown here is derived from an EMBL/GenBank/DDBJ whole genome shotgun (WGS) entry which is preliminary data.</text>
</comment>
<dbReference type="Pfam" id="PF01370">
    <property type="entry name" value="Epimerase"/>
    <property type="match status" value="1"/>
</dbReference>
<sequence length="313" mass="33349">MNRMASEQFEACAGGAEGAGRRALITGVRGFTGRYLARELGAAGYRVFGTVMPGEPLGPDMFHVDLCARSAVARMVAQVQPDVVAHLAGISFVPHADAEQVYRVNVVGTRNLLEALAGARRRPGAVLLASSANIYGNACAGAIDESVAPVPANDYAVSKLAMENMARLWNERLPIVIARPFNYTGVGQDEQFLLPKIVAHFRRRAPDIALGNVDVARDFSDVRAVAASYRRLLAASPAGQAFNVCSGRAHSVSSVLALMEDIAGYRIAVEVNPALVRSGDVLTLAGCNDKLASVIGRQRGTPLADTLRWMYEA</sequence>
<dbReference type="SUPFAM" id="SSF51735">
    <property type="entry name" value="NAD(P)-binding Rossmann-fold domains"/>
    <property type="match status" value="1"/>
</dbReference>
<dbReference type="EMBL" id="PXWF02000291">
    <property type="protein sequence ID" value="PWF42868.1"/>
    <property type="molecule type" value="Genomic_DNA"/>
</dbReference>
<comment type="pathway">
    <text evidence="1">Bacterial outer membrane biogenesis; LPS O-antigen biosynthesis.</text>
</comment>